<evidence type="ECO:0000256" key="2">
    <source>
        <dbReference type="ARBA" id="ARBA00022475"/>
    </source>
</evidence>
<keyword evidence="5 6" id="KW-0472">Membrane</keyword>
<dbReference type="GO" id="GO:0036376">
    <property type="term" value="P:sodium ion export across plasma membrane"/>
    <property type="evidence" value="ECO:0007669"/>
    <property type="project" value="InterPro"/>
</dbReference>
<dbReference type="Pfam" id="PF04277">
    <property type="entry name" value="OAD_gamma"/>
    <property type="match status" value="1"/>
</dbReference>
<protein>
    <submittedName>
        <fullName evidence="7">OadG family protein</fullName>
    </submittedName>
</protein>
<comment type="caution">
    <text evidence="7">The sequence shown here is derived from an EMBL/GenBank/DDBJ whole genome shotgun (WGS) entry which is preliminary data.</text>
</comment>
<dbReference type="GO" id="GO:0005886">
    <property type="term" value="C:plasma membrane"/>
    <property type="evidence" value="ECO:0007669"/>
    <property type="project" value="UniProtKB-SubCell"/>
</dbReference>
<dbReference type="GO" id="GO:0015081">
    <property type="term" value="F:sodium ion transmembrane transporter activity"/>
    <property type="evidence" value="ECO:0007669"/>
    <property type="project" value="InterPro"/>
</dbReference>
<keyword evidence="3 6" id="KW-0812">Transmembrane</keyword>
<evidence type="ECO:0000256" key="5">
    <source>
        <dbReference type="ARBA" id="ARBA00023136"/>
    </source>
</evidence>
<sequence>MTTCLYNILTAGADRMAQVDPHGWTLTLISVCVVFCALVILYFIYSFSGNIFSGKFKSGKKKSSQKGADEEAVAAAIALALDAETGGGDTAAAIALALHLHLNDGVHDIEPGIITIRHDSASGWDAKQRNFRKSTQR</sequence>
<keyword evidence="2" id="KW-1003">Cell membrane</keyword>
<feature type="transmembrane region" description="Helical" evidence="6">
    <location>
        <begin position="24"/>
        <end position="45"/>
    </location>
</feature>
<name>A0A9D1GN95_9BACT</name>
<dbReference type="Proteomes" id="UP000886881">
    <property type="component" value="Unassembled WGS sequence"/>
</dbReference>
<evidence type="ECO:0000256" key="4">
    <source>
        <dbReference type="ARBA" id="ARBA00022989"/>
    </source>
</evidence>
<evidence type="ECO:0000256" key="1">
    <source>
        <dbReference type="ARBA" id="ARBA00004236"/>
    </source>
</evidence>
<evidence type="ECO:0000313" key="7">
    <source>
        <dbReference type="EMBL" id="HIT47001.1"/>
    </source>
</evidence>
<dbReference type="EMBL" id="DVLC01000074">
    <property type="protein sequence ID" value="HIT47001.1"/>
    <property type="molecule type" value="Genomic_DNA"/>
</dbReference>
<evidence type="ECO:0000256" key="6">
    <source>
        <dbReference type="SAM" id="Phobius"/>
    </source>
</evidence>
<comment type="subcellular location">
    <subcellularLocation>
        <location evidence="1">Cell membrane</location>
    </subcellularLocation>
</comment>
<evidence type="ECO:0000313" key="8">
    <source>
        <dbReference type="Proteomes" id="UP000886881"/>
    </source>
</evidence>
<dbReference type="InterPro" id="IPR005899">
    <property type="entry name" value="Na_pump_deCOase"/>
</dbReference>
<proteinExistence type="predicted"/>
<accession>A0A9D1GN95</accession>
<reference evidence="7" key="2">
    <citation type="journal article" date="2021" name="PeerJ">
        <title>Extensive microbial diversity within the chicken gut microbiome revealed by metagenomics and culture.</title>
        <authorList>
            <person name="Gilroy R."/>
            <person name="Ravi A."/>
            <person name="Getino M."/>
            <person name="Pursley I."/>
            <person name="Horton D.L."/>
            <person name="Alikhan N.F."/>
            <person name="Baker D."/>
            <person name="Gharbi K."/>
            <person name="Hall N."/>
            <person name="Watson M."/>
            <person name="Adriaenssens E.M."/>
            <person name="Foster-Nyarko E."/>
            <person name="Jarju S."/>
            <person name="Secka A."/>
            <person name="Antonio M."/>
            <person name="Oren A."/>
            <person name="Chaudhuri R.R."/>
            <person name="La Ragione R."/>
            <person name="Hildebrand F."/>
            <person name="Pallen M.J."/>
        </authorList>
    </citation>
    <scope>NUCLEOTIDE SEQUENCE</scope>
    <source>
        <strain evidence="7">ChiHecec2B26-709</strain>
    </source>
</reference>
<dbReference type="AlphaFoldDB" id="A0A9D1GN95"/>
<organism evidence="7 8">
    <name type="scientific">Candidatus Cryptobacteroides merdipullorum</name>
    <dbReference type="NCBI Taxonomy" id="2840771"/>
    <lineage>
        <taxon>Bacteria</taxon>
        <taxon>Pseudomonadati</taxon>
        <taxon>Bacteroidota</taxon>
        <taxon>Bacteroidia</taxon>
        <taxon>Bacteroidales</taxon>
        <taxon>Candidatus Cryptobacteroides</taxon>
    </lineage>
</organism>
<reference evidence="7" key="1">
    <citation type="submission" date="2020-10" db="EMBL/GenBank/DDBJ databases">
        <authorList>
            <person name="Gilroy R."/>
        </authorList>
    </citation>
    <scope>NUCLEOTIDE SEQUENCE</scope>
    <source>
        <strain evidence="7">ChiHecec2B26-709</strain>
    </source>
</reference>
<gene>
    <name evidence="7" type="ORF">IAC35_03985</name>
</gene>
<evidence type="ECO:0000256" key="3">
    <source>
        <dbReference type="ARBA" id="ARBA00022692"/>
    </source>
</evidence>
<keyword evidence="4 6" id="KW-1133">Transmembrane helix</keyword>